<dbReference type="PANTHER" id="PTHR11260:SF773">
    <property type="entry name" value="GLUTATHIONE S-TRANSFERASE U26"/>
    <property type="match status" value="1"/>
</dbReference>
<dbReference type="InterPro" id="IPR036282">
    <property type="entry name" value="Glutathione-S-Trfase_C_sf"/>
</dbReference>
<feature type="domain" description="GST C-terminal" evidence="6">
    <location>
        <begin position="88"/>
        <end position="208"/>
    </location>
</feature>
<evidence type="ECO:0000259" key="5">
    <source>
        <dbReference type="PROSITE" id="PS50404"/>
    </source>
</evidence>
<dbReference type="SFLD" id="SFLDG01152">
    <property type="entry name" value="Main.3:_Omega-_and_Tau-like"/>
    <property type="match status" value="1"/>
</dbReference>
<gene>
    <name evidence="7" type="ORF">PVL29_026218</name>
</gene>
<dbReference type="Pfam" id="PF02798">
    <property type="entry name" value="GST_N"/>
    <property type="match status" value="1"/>
</dbReference>
<proteinExistence type="inferred from homology"/>
<dbReference type="FunFam" id="3.40.30.10:FF:000014">
    <property type="entry name" value="Tau class glutathione S-transferase"/>
    <property type="match status" value="1"/>
</dbReference>
<feature type="domain" description="GST N-terminal" evidence="5">
    <location>
        <begin position="3"/>
        <end position="82"/>
    </location>
</feature>
<organism evidence="7 8">
    <name type="scientific">Vitis rotundifolia</name>
    <name type="common">Muscadine grape</name>
    <dbReference type="NCBI Taxonomy" id="103349"/>
    <lineage>
        <taxon>Eukaryota</taxon>
        <taxon>Viridiplantae</taxon>
        <taxon>Streptophyta</taxon>
        <taxon>Embryophyta</taxon>
        <taxon>Tracheophyta</taxon>
        <taxon>Spermatophyta</taxon>
        <taxon>Magnoliopsida</taxon>
        <taxon>eudicotyledons</taxon>
        <taxon>Gunneridae</taxon>
        <taxon>Pentapetalae</taxon>
        <taxon>rosids</taxon>
        <taxon>Vitales</taxon>
        <taxon>Vitaceae</taxon>
        <taxon>Viteae</taxon>
        <taxon>Vitis</taxon>
    </lineage>
</organism>
<evidence type="ECO:0000259" key="6">
    <source>
        <dbReference type="PROSITE" id="PS50405"/>
    </source>
</evidence>
<keyword evidence="8" id="KW-1185">Reference proteome</keyword>
<evidence type="ECO:0000313" key="8">
    <source>
        <dbReference type="Proteomes" id="UP001168098"/>
    </source>
</evidence>
<dbReference type="CDD" id="cd03058">
    <property type="entry name" value="GST_N_Tau"/>
    <property type="match status" value="1"/>
</dbReference>
<evidence type="ECO:0000256" key="3">
    <source>
        <dbReference type="ARBA" id="ARBA00047960"/>
    </source>
</evidence>
<dbReference type="GO" id="GO:0004364">
    <property type="term" value="F:glutathione transferase activity"/>
    <property type="evidence" value="ECO:0007669"/>
    <property type="project" value="UniProtKB-EC"/>
</dbReference>
<dbReference type="InterPro" id="IPR036249">
    <property type="entry name" value="Thioredoxin-like_sf"/>
</dbReference>
<name>A0AA38YLZ7_VITRO</name>
<dbReference type="Gene3D" id="1.20.1050.10">
    <property type="match status" value="1"/>
</dbReference>
<dbReference type="InterPro" id="IPR004045">
    <property type="entry name" value="Glutathione_S-Trfase_N"/>
</dbReference>
<keyword evidence="2" id="KW-0808">Transferase</keyword>
<dbReference type="EMBL" id="JARBHA010000019">
    <property type="protein sequence ID" value="KAJ9672872.1"/>
    <property type="molecule type" value="Genomic_DNA"/>
</dbReference>
<dbReference type="GO" id="GO:0005737">
    <property type="term" value="C:cytoplasm"/>
    <property type="evidence" value="ECO:0007669"/>
    <property type="project" value="TreeGrafter"/>
</dbReference>
<dbReference type="AlphaFoldDB" id="A0AA38YLZ7"/>
<dbReference type="SFLD" id="SFLDG00358">
    <property type="entry name" value="Main_(cytGST)"/>
    <property type="match status" value="1"/>
</dbReference>
<dbReference type="InterPro" id="IPR004046">
    <property type="entry name" value="GST_C"/>
</dbReference>
<protein>
    <recommendedName>
        <fullName evidence="1">glutathione transferase</fullName>
        <ecNumber evidence="1">2.5.1.18</ecNumber>
    </recommendedName>
</protein>
<dbReference type="InterPro" id="IPR045073">
    <property type="entry name" value="Omega/Tau-like"/>
</dbReference>
<dbReference type="SFLD" id="SFLDS00019">
    <property type="entry name" value="Glutathione_Transferase_(cytos"/>
    <property type="match status" value="1"/>
</dbReference>
<comment type="caution">
    <text evidence="7">The sequence shown here is derived from an EMBL/GenBank/DDBJ whole genome shotgun (WGS) entry which is preliminary data.</text>
</comment>
<accession>A0AA38YLZ7</accession>
<dbReference type="PANTHER" id="PTHR11260">
    <property type="entry name" value="GLUTATHIONE S-TRANSFERASE, GST, SUPERFAMILY, GST DOMAIN CONTAINING"/>
    <property type="match status" value="1"/>
</dbReference>
<dbReference type="InterPro" id="IPR040079">
    <property type="entry name" value="Glutathione_S-Trfase"/>
</dbReference>
<evidence type="ECO:0000256" key="2">
    <source>
        <dbReference type="ARBA" id="ARBA00022679"/>
    </source>
</evidence>
<dbReference type="PROSITE" id="PS50405">
    <property type="entry name" value="GST_CTER"/>
    <property type="match status" value="1"/>
</dbReference>
<dbReference type="Pfam" id="PF00043">
    <property type="entry name" value="GST_C"/>
    <property type="match status" value="1"/>
</dbReference>
<comment type="catalytic activity">
    <reaction evidence="3">
        <text>RX + glutathione = an S-substituted glutathione + a halide anion + H(+)</text>
        <dbReference type="Rhea" id="RHEA:16437"/>
        <dbReference type="ChEBI" id="CHEBI:15378"/>
        <dbReference type="ChEBI" id="CHEBI:16042"/>
        <dbReference type="ChEBI" id="CHEBI:17792"/>
        <dbReference type="ChEBI" id="CHEBI:57925"/>
        <dbReference type="ChEBI" id="CHEBI:90779"/>
        <dbReference type="EC" id="2.5.1.18"/>
    </reaction>
</comment>
<dbReference type="Proteomes" id="UP001168098">
    <property type="component" value="Unassembled WGS sequence"/>
</dbReference>
<comment type="similarity">
    <text evidence="4">Belongs to the GST superfamily.</text>
</comment>
<dbReference type="EC" id="2.5.1.18" evidence="1"/>
<dbReference type="SUPFAM" id="SSF52833">
    <property type="entry name" value="Thioredoxin-like"/>
    <property type="match status" value="1"/>
</dbReference>
<reference evidence="7 8" key="1">
    <citation type="journal article" date="2023" name="BMC Biotechnol.">
        <title>Vitis rotundifolia cv Carlos genome sequencing.</title>
        <authorList>
            <person name="Huff M."/>
            <person name="Hulse-Kemp A."/>
            <person name="Scheffler B."/>
            <person name="Youngblood R."/>
            <person name="Simpson S."/>
            <person name="Babiker E."/>
            <person name="Staton M."/>
        </authorList>
    </citation>
    <scope>NUCLEOTIDE SEQUENCE [LARGE SCALE GENOMIC DNA]</scope>
    <source>
        <tissue evidence="7">Leaf</tissue>
    </source>
</reference>
<dbReference type="Gene3D" id="3.40.30.10">
    <property type="entry name" value="Glutaredoxin"/>
    <property type="match status" value="1"/>
</dbReference>
<evidence type="ECO:0000256" key="1">
    <source>
        <dbReference type="ARBA" id="ARBA00012452"/>
    </source>
</evidence>
<dbReference type="PROSITE" id="PS50404">
    <property type="entry name" value="GST_NTER"/>
    <property type="match status" value="1"/>
</dbReference>
<dbReference type="GO" id="GO:0006749">
    <property type="term" value="P:glutathione metabolic process"/>
    <property type="evidence" value="ECO:0007669"/>
    <property type="project" value="InterPro"/>
</dbReference>
<evidence type="ECO:0000313" key="7">
    <source>
        <dbReference type="EMBL" id="KAJ9672872.1"/>
    </source>
</evidence>
<evidence type="ECO:0000256" key="4">
    <source>
        <dbReference type="RuleBase" id="RU003494"/>
    </source>
</evidence>
<sequence length="219" mass="25667">MGDEIIFLDFWPSMFGMRVRIALAEKGLKYEHREEDLRNKSPLLLETNPVHKKIPVLIHNGKPICESLMIVEYIDEVWKDESPLLPSDPYQRAQARFWADYVDKKVFALGRMVWRTTGEEQEEITKEYLECLKVLEGELGDKSYFGGEKFGFVDVALMPFYIWFYAYETLGNFSVEAKCPKLIAWAKRCMEKESVSSSLPDRHKVYEFLLEFKKLNGIE</sequence>
<dbReference type="CDD" id="cd03185">
    <property type="entry name" value="GST_C_Tau"/>
    <property type="match status" value="1"/>
</dbReference>
<dbReference type="InterPro" id="IPR045074">
    <property type="entry name" value="GST_C_Tau"/>
</dbReference>
<dbReference type="FunFam" id="1.20.1050.10:FF:000018">
    <property type="entry name" value="Glutathione S-transferase U20"/>
    <property type="match status" value="1"/>
</dbReference>
<dbReference type="SUPFAM" id="SSF47616">
    <property type="entry name" value="GST C-terminal domain-like"/>
    <property type="match status" value="1"/>
</dbReference>
<dbReference type="InterPro" id="IPR010987">
    <property type="entry name" value="Glutathione-S-Trfase_C-like"/>
</dbReference>